<dbReference type="EMBL" id="CP025544">
    <property type="protein sequence ID" value="AXK60722.1"/>
    <property type="molecule type" value="Genomic_DNA"/>
</dbReference>
<feature type="chain" id="PRO_5016633891" evidence="2">
    <location>
        <begin position="23"/>
        <end position="161"/>
    </location>
</feature>
<keyword evidence="2" id="KW-0732">Signal</keyword>
<evidence type="ECO:0000313" key="3">
    <source>
        <dbReference type="EMBL" id="AXK60722.1"/>
    </source>
</evidence>
<sequence length="161" mass="18581">MNKIKILSFFITIASMTLSIQASSPCDQYNELSPLVTFNERANEIVTYTPDYNYQKALKENMAIVEENIKNLPNLPYDQKAVYIERTRNAVNVKKRMWATIESKRTTDYPFLLQQQEEIKSLKKELSYNKKIINLMVAGLIGTTATCVYLSYICNCNSNQK</sequence>
<keyword evidence="1" id="KW-0812">Transmembrane</keyword>
<gene>
    <name evidence="3" type="ORF">C0J27_03120</name>
</gene>
<organism evidence="3 4">
    <name type="scientific">Candidatus Chromulinivorax destructor</name>
    <dbReference type="NCBI Taxonomy" id="2066483"/>
    <lineage>
        <taxon>Bacteria</taxon>
        <taxon>Candidatus Babelota</taxon>
        <taxon>Candidatus Babeliae</taxon>
        <taxon>Candidatus Babeliales</taxon>
        <taxon>Candidatus Chromulinivoraceae</taxon>
        <taxon>Candidatus Chromulinivorax</taxon>
    </lineage>
</organism>
<evidence type="ECO:0000256" key="1">
    <source>
        <dbReference type="SAM" id="Phobius"/>
    </source>
</evidence>
<reference evidence="3 4" key="1">
    <citation type="submission" date="2017-12" db="EMBL/GenBank/DDBJ databases">
        <title>Chromulinavorax destructans is a abundant pathogen of dominant heterotrophic picoflagllates.</title>
        <authorList>
            <person name="Deeg C.M."/>
            <person name="Zimmer M."/>
            <person name="Suttle C.A."/>
        </authorList>
    </citation>
    <scope>NUCLEOTIDE SEQUENCE [LARGE SCALE GENOMIC DNA]</scope>
    <source>
        <strain evidence="3 4">SeV1</strain>
    </source>
</reference>
<dbReference type="KEGG" id="cdes:C0J27_03120"/>
<dbReference type="AlphaFoldDB" id="A0A345ZBQ5"/>
<feature type="signal peptide" evidence="2">
    <location>
        <begin position="1"/>
        <end position="22"/>
    </location>
</feature>
<keyword evidence="4" id="KW-1185">Reference proteome</keyword>
<feature type="transmembrane region" description="Helical" evidence="1">
    <location>
        <begin position="132"/>
        <end position="152"/>
    </location>
</feature>
<evidence type="ECO:0000313" key="4">
    <source>
        <dbReference type="Proteomes" id="UP000254834"/>
    </source>
</evidence>
<proteinExistence type="predicted"/>
<evidence type="ECO:0000256" key="2">
    <source>
        <dbReference type="SAM" id="SignalP"/>
    </source>
</evidence>
<accession>A0A345ZBQ5</accession>
<dbReference type="Proteomes" id="UP000254834">
    <property type="component" value="Chromosome"/>
</dbReference>
<protein>
    <submittedName>
        <fullName evidence="3">Uncharacterized protein</fullName>
    </submittedName>
</protein>
<name>A0A345ZBQ5_9BACT</name>
<dbReference type="RefSeq" id="WP_115585737.1">
    <property type="nucleotide sequence ID" value="NZ_CP025544.1"/>
</dbReference>
<keyword evidence="1" id="KW-0472">Membrane</keyword>
<keyword evidence="1" id="KW-1133">Transmembrane helix</keyword>